<dbReference type="PANTHER" id="PTHR38765:SF1">
    <property type="entry name" value="DUF484 DOMAIN-CONTAINING PROTEIN"/>
    <property type="match status" value="1"/>
</dbReference>
<dbReference type="InterPro" id="IPR007435">
    <property type="entry name" value="DUF484"/>
</dbReference>
<proteinExistence type="predicted"/>
<dbReference type="AlphaFoldDB" id="A0A933E8W8"/>
<protein>
    <submittedName>
        <fullName evidence="1">DUF484 family protein</fullName>
    </submittedName>
</protein>
<accession>A0A933E8W8</accession>
<dbReference type="Proteomes" id="UP000752292">
    <property type="component" value="Unassembled WGS sequence"/>
</dbReference>
<name>A0A933E8W8_UNCTE</name>
<gene>
    <name evidence="1" type="ORF">HY618_03330</name>
</gene>
<organism evidence="1 2">
    <name type="scientific">Tectimicrobiota bacterium</name>
    <dbReference type="NCBI Taxonomy" id="2528274"/>
    <lineage>
        <taxon>Bacteria</taxon>
        <taxon>Pseudomonadati</taxon>
        <taxon>Nitrospinota/Tectimicrobiota group</taxon>
        <taxon>Candidatus Tectimicrobiota</taxon>
    </lineage>
</organism>
<dbReference type="SUPFAM" id="SSF55781">
    <property type="entry name" value="GAF domain-like"/>
    <property type="match status" value="1"/>
</dbReference>
<dbReference type="PANTHER" id="PTHR38765">
    <property type="entry name" value="DUF484 DOMAIN-CONTAINING PROTEIN"/>
    <property type="match status" value="1"/>
</dbReference>
<sequence length="236" mass="25778">MSPVAAEDVIRFLEENPRFFIEHPGFLRASGLLDESPASAKVLNLRQRLFERLKGEREDLILLLDETIDLVRRNEQIEQDFIALENLLFEIPLSAANLSRIALEIERRFGLDHASFLLCGPSLETLRGGEGDGLARLRTAGEGEAPHLPPGERVVLQGELAEGAGPLFPGDIRQRIRSAALVPLRREGRLLGLLLLGSGDPGRYGPGMGTHLLDRLAGRLALGITLLEHIGPGAAR</sequence>
<dbReference type="EMBL" id="JACQRX010000148">
    <property type="protein sequence ID" value="MBI4251468.1"/>
    <property type="molecule type" value="Genomic_DNA"/>
</dbReference>
<comment type="caution">
    <text evidence="1">The sequence shown here is derived from an EMBL/GenBank/DDBJ whole genome shotgun (WGS) entry which is preliminary data.</text>
</comment>
<dbReference type="Gene3D" id="3.30.450.40">
    <property type="match status" value="1"/>
</dbReference>
<dbReference type="Pfam" id="PF04340">
    <property type="entry name" value="DUF484"/>
    <property type="match status" value="1"/>
</dbReference>
<dbReference type="InterPro" id="IPR029016">
    <property type="entry name" value="GAF-like_dom_sf"/>
</dbReference>
<reference evidence="1" key="1">
    <citation type="submission" date="2020-07" db="EMBL/GenBank/DDBJ databases">
        <title>Huge and variable diversity of episymbiotic CPR bacteria and DPANN archaea in groundwater ecosystems.</title>
        <authorList>
            <person name="He C.Y."/>
            <person name="Keren R."/>
            <person name="Whittaker M."/>
            <person name="Farag I.F."/>
            <person name="Doudna J."/>
            <person name="Cate J.H.D."/>
            <person name="Banfield J.F."/>
        </authorList>
    </citation>
    <scope>NUCLEOTIDE SEQUENCE</scope>
    <source>
        <strain evidence="1">NC_groundwater_1370_Ag_S-0.2um_69_93</strain>
    </source>
</reference>
<evidence type="ECO:0000313" key="1">
    <source>
        <dbReference type="EMBL" id="MBI4251468.1"/>
    </source>
</evidence>
<evidence type="ECO:0000313" key="2">
    <source>
        <dbReference type="Proteomes" id="UP000752292"/>
    </source>
</evidence>